<dbReference type="EMBL" id="HBFQ01008904">
    <property type="protein sequence ID" value="CAD8831885.1"/>
    <property type="molecule type" value="Transcribed_RNA"/>
</dbReference>
<dbReference type="SUPFAM" id="SSF56399">
    <property type="entry name" value="ADP-ribosylation"/>
    <property type="match status" value="1"/>
</dbReference>
<gene>
    <name evidence="2" type="ORF">NSCI0253_LOCUS6232</name>
</gene>
<evidence type="ECO:0000256" key="1">
    <source>
        <dbReference type="SAM" id="MobiDB-lite"/>
    </source>
</evidence>
<accession>A0A7S0ZTA3</accession>
<feature type="compositionally biased region" description="Acidic residues" evidence="1">
    <location>
        <begin position="40"/>
        <end position="71"/>
    </location>
</feature>
<evidence type="ECO:0000313" key="2">
    <source>
        <dbReference type="EMBL" id="CAD8831885.1"/>
    </source>
</evidence>
<feature type="region of interest" description="Disordered" evidence="1">
    <location>
        <begin position="1"/>
        <end position="83"/>
    </location>
</feature>
<dbReference type="InterPro" id="IPR037197">
    <property type="entry name" value="WWE_dom_sf"/>
</dbReference>
<protein>
    <recommendedName>
        <fullName evidence="3">PARP catalytic domain-containing protein</fullName>
    </recommendedName>
</protein>
<dbReference type="Gene3D" id="3.90.228.10">
    <property type="match status" value="1"/>
</dbReference>
<dbReference type="AlphaFoldDB" id="A0A7S0ZTA3"/>
<dbReference type="SUPFAM" id="SSF117839">
    <property type="entry name" value="WWE domain"/>
    <property type="match status" value="1"/>
</dbReference>
<proteinExistence type="predicted"/>
<evidence type="ECO:0008006" key="3">
    <source>
        <dbReference type="Google" id="ProtNLM"/>
    </source>
</evidence>
<dbReference type="PANTHER" id="PTHR36649:SF28">
    <property type="entry name" value="UBIQUITIN-LIKE DOMAIN-CONTAINING PROTEIN"/>
    <property type="match status" value="1"/>
</dbReference>
<reference evidence="2" key="1">
    <citation type="submission" date="2021-01" db="EMBL/GenBank/DDBJ databases">
        <authorList>
            <person name="Corre E."/>
            <person name="Pelletier E."/>
            <person name="Niang G."/>
            <person name="Scheremetjew M."/>
            <person name="Finn R."/>
            <person name="Kale V."/>
            <person name="Holt S."/>
            <person name="Cochrane G."/>
            <person name="Meng A."/>
            <person name="Brown T."/>
            <person name="Cohen L."/>
        </authorList>
    </citation>
    <scope>NUCLEOTIDE SEQUENCE</scope>
</reference>
<dbReference type="PANTHER" id="PTHR36649">
    <property type="entry name" value="UBIQUITIN-LIKE DOMAIN-CONTAINING PROTEIN"/>
    <property type="match status" value="1"/>
</dbReference>
<organism evidence="2">
    <name type="scientific">Noctiluca scintillans</name>
    <name type="common">Sea sparkle</name>
    <name type="synonym">Red tide dinoflagellate</name>
    <dbReference type="NCBI Taxonomy" id="2966"/>
    <lineage>
        <taxon>Eukaryota</taxon>
        <taxon>Sar</taxon>
        <taxon>Alveolata</taxon>
        <taxon>Dinophyceae</taxon>
        <taxon>Noctilucales</taxon>
        <taxon>Noctilucaceae</taxon>
        <taxon>Noctiluca</taxon>
    </lineage>
</organism>
<name>A0A7S0ZTA3_NOCSC</name>
<sequence length="397" mass="45185">MGGCCPPSTAPTSEDEAEKQDVTDVSFPPKAAEPYKADASPDEADDFVWDDEEEEEREEETAEGAPDEPETESNRIIPQSTLGRPWDLMQDRHPVWSFELGPNNWKDYPVDESVALDRYWTEFDRGDKSLYLAKVRLARKDAVVDFKAMTCQVGEGRPRSLKRRMKEAGWLSNRFFFAAFTEALKSAGVAVENRPEEMFNFGFNQDFRGMKDTGREMKRGGKPYKIPIGWMRFAVNVKGQYDAGDNKWLKEDESGWAVAYHGTAKDSLPGILCAGFRVGDRQKFEGTTGRGIYCAPDIDIAQHYSRPMKIQGHYVQIVLQLRVRPSGIRTISDSKATAFERKYWVINNPGDIRAYGVLIRELHLKDYIPPEIMVFGRDNPTCKKLLEDIRKELAAEK</sequence>